<accession>A0AAD8TN43</accession>
<dbReference type="Gene3D" id="3.30.559.10">
    <property type="entry name" value="Chloramphenicol acetyltransferase-like domain"/>
    <property type="match status" value="2"/>
</dbReference>
<organism evidence="3 4">
    <name type="scientific">Lolium multiflorum</name>
    <name type="common">Italian ryegrass</name>
    <name type="synonym">Lolium perenne subsp. multiflorum</name>
    <dbReference type="NCBI Taxonomy" id="4521"/>
    <lineage>
        <taxon>Eukaryota</taxon>
        <taxon>Viridiplantae</taxon>
        <taxon>Streptophyta</taxon>
        <taxon>Embryophyta</taxon>
        <taxon>Tracheophyta</taxon>
        <taxon>Spermatophyta</taxon>
        <taxon>Magnoliopsida</taxon>
        <taxon>Liliopsida</taxon>
        <taxon>Poales</taxon>
        <taxon>Poaceae</taxon>
        <taxon>BOP clade</taxon>
        <taxon>Pooideae</taxon>
        <taxon>Poodae</taxon>
        <taxon>Poeae</taxon>
        <taxon>Poeae Chloroplast Group 2 (Poeae type)</taxon>
        <taxon>Loliodinae</taxon>
        <taxon>Loliinae</taxon>
        <taxon>Lolium</taxon>
    </lineage>
</organism>
<dbReference type="Pfam" id="PF02458">
    <property type="entry name" value="Transferase"/>
    <property type="match status" value="1"/>
</dbReference>
<evidence type="ECO:0000256" key="1">
    <source>
        <dbReference type="ARBA" id="ARBA00022679"/>
    </source>
</evidence>
<protein>
    <submittedName>
        <fullName evidence="3">Uncharacterized protein</fullName>
    </submittedName>
</protein>
<dbReference type="InterPro" id="IPR023213">
    <property type="entry name" value="CAT-like_dom_sf"/>
</dbReference>
<keyword evidence="1" id="KW-0808">Transferase</keyword>
<gene>
    <name evidence="3" type="ORF">QYE76_046294</name>
</gene>
<sequence>MKMCMPPIGTMESLTGFVLAGIQHSSGGPIGRFPGVEDAPHSDGVVVASHGGTSRFRPQRHSPTVGANCRCLFDDTVLECLRSSLATTLSSFAPLAGKLVHLKDTGDVGSSCSATDGVRFVVAESDADIRRLSGDEEYDISVLRLLVPEVDMSELPVRVLAVQVTRLDGGMGMALGVTVHHAVADGRSLWAFVEAWATACRGDTPAAATPTFDRSLVKLPRGDELAREVLRKFAPNLPLATLPMPTTGETIRPFTRVRAFTLEKQDIELLKKRIIHLSESNGVYLLSHPLSTFAAIAGLAWTCFVRCKQFSGDDDVLFFFFADARRRLDPPVDEAYTGSCLTGCLARLPARELQADHALVAAASAVQDEVCKMAKDPVAGLDFVTPLLTIDMDRLMHVSGSPGFKAYEVADFGWGRPRWTENARMNDDGHVVLMRAN</sequence>
<keyword evidence="4" id="KW-1185">Reference proteome</keyword>
<dbReference type="GO" id="GO:0016747">
    <property type="term" value="F:acyltransferase activity, transferring groups other than amino-acyl groups"/>
    <property type="evidence" value="ECO:0007669"/>
    <property type="project" value="UniProtKB-ARBA"/>
</dbReference>
<evidence type="ECO:0000313" key="3">
    <source>
        <dbReference type="EMBL" id="KAK1685446.1"/>
    </source>
</evidence>
<dbReference type="InterPro" id="IPR051504">
    <property type="entry name" value="Plant_metabolite_acyltrans"/>
</dbReference>
<dbReference type="EMBL" id="JAUUTY010000002">
    <property type="protein sequence ID" value="KAK1685446.1"/>
    <property type="molecule type" value="Genomic_DNA"/>
</dbReference>
<reference evidence="3" key="1">
    <citation type="submission" date="2023-07" db="EMBL/GenBank/DDBJ databases">
        <title>A chromosome-level genome assembly of Lolium multiflorum.</title>
        <authorList>
            <person name="Chen Y."/>
            <person name="Copetti D."/>
            <person name="Kolliker R."/>
            <person name="Studer B."/>
        </authorList>
    </citation>
    <scope>NUCLEOTIDE SEQUENCE</scope>
    <source>
        <strain evidence="3">02402/16</strain>
        <tissue evidence="3">Leaf</tissue>
    </source>
</reference>
<proteinExistence type="predicted"/>
<evidence type="ECO:0000313" key="4">
    <source>
        <dbReference type="Proteomes" id="UP001231189"/>
    </source>
</evidence>
<dbReference type="SUPFAM" id="SSF52777">
    <property type="entry name" value="CoA-dependent acyltransferases"/>
    <property type="match status" value="2"/>
</dbReference>
<comment type="caution">
    <text evidence="3">The sequence shown here is derived from an EMBL/GenBank/DDBJ whole genome shotgun (WGS) entry which is preliminary data.</text>
</comment>
<keyword evidence="2" id="KW-0012">Acyltransferase</keyword>
<dbReference type="Proteomes" id="UP001231189">
    <property type="component" value="Unassembled WGS sequence"/>
</dbReference>
<dbReference type="AlphaFoldDB" id="A0AAD8TN43"/>
<dbReference type="PANTHER" id="PTHR31625">
    <property type="match status" value="1"/>
</dbReference>
<name>A0AAD8TN43_LOLMU</name>
<evidence type="ECO:0000256" key="2">
    <source>
        <dbReference type="ARBA" id="ARBA00023315"/>
    </source>
</evidence>